<evidence type="ECO:0000313" key="2">
    <source>
        <dbReference type="Proteomes" id="UP000198900"/>
    </source>
</evidence>
<sequence length="115" mass="13531">MIEKHEIPDDFPRGELFGAAAGSRTEMLVQLHDRFYLCGVIPEEIVRERYLVIEDLAQQLALCCSRRAIEDPSWSFQHDFETMCRGVRQRIAQGIWSISDPEYEWLIRRTKAIFE</sequence>
<keyword evidence="2" id="KW-1185">Reference proteome</keyword>
<proteinExistence type="predicted"/>
<name>A0A7Z7BJ37_9BURK</name>
<dbReference type="EMBL" id="FNDI01000045">
    <property type="protein sequence ID" value="SDJ36185.1"/>
    <property type="molecule type" value="Genomic_DNA"/>
</dbReference>
<dbReference type="Proteomes" id="UP000198900">
    <property type="component" value="Unassembled WGS sequence"/>
</dbReference>
<dbReference type="RefSeq" id="WP_091790075.1">
    <property type="nucleotide sequence ID" value="NZ_FNDI01000045.1"/>
</dbReference>
<protein>
    <submittedName>
        <fullName evidence="1">Uncharacterized protein</fullName>
    </submittedName>
</protein>
<evidence type="ECO:0000313" key="1">
    <source>
        <dbReference type="EMBL" id="SDJ36185.1"/>
    </source>
</evidence>
<reference evidence="1" key="1">
    <citation type="submission" date="2016-10" db="EMBL/GenBank/DDBJ databases">
        <authorList>
            <person name="Varghese N."/>
            <person name="Submissions S."/>
        </authorList>
    </citation>
    <scope>NUCLEOTIDE SEQUENCE [LARGE SCALE GENOMIC DNA]</scope>
    <source>
        <strain evidence="1">YR281</strain>
    </source>
</reference>
<gene>
    <name evidence="1" type="ORF">SAMN04487926_14517</name>
</gene>
<accession>A0A7Z7BJ37</accession>
<comment type="caution">
    <text evidence="1">The sequence shown here is derived from an EMBL/GenBank/DDBJ whole genome shotgun (WGS) entry which is preliminary data.</text>
</comment>
<dbReference type="AlphaFoldDB" id="A0A7Z7BJ37"/>
<organism evidence="1 2">
    <name type="scientific">Paraburkholderia steynii</name>
    <dbReference type="NCBI Taxonomy" id="1245441"/>
    <lineage>
        <taxon>Bacteria</taxon>
        <taxon>Pseudomonadati</taxon>
        <taxon>Pseudomonadota</taxon>
        <taxon>Betaproteobacteria</taxon>
        <taxon>Burkholderiales</taxon>
        <taxon>Burkholderiaceae</taxon>
        <taxon>Paraburkholderia</taxon>
    </lineage>
</organism>